<proteinExistence type="predicted"/>
<keyword evidence="2" id="KW-0677">Repeat</keyword>
<evidence type="ECO:0000256" key="2">
    <source>
        <dbReference type="ARBA" id="ARBA00022737"/>
    </source>
</evidence>
<dbReference type="Proteomes" id="UP001634007">
    <property type="component" value="Unassembled WGS sequence"/>
</dbReference>
<evidence type="ECO:0008006" key="5">
    <source>
        <dbReference type="Google" id="ProtNLM"/>
    </source>
</evidence>
<dbReference type="EMBL" id="JBJKBG010000002">
    <property type="protein sequence ID" value="KAL3752102.1"/>
    <property type="molecule type" value="Genomic_DNA"/>
</dbReference>
<dbReference type="PANTHER" id="PTHR19857">
    <property type="entry name" value="MITOCHONDRIAL DIVISION PROTEIN 1-RELATED"/>
    <property type="match status" value="1"/>
</dbReference>
<name>A0ABD3LKZ0_EUCGL</name>
<dbReference type="InterPro" id="IPR051179">
    <property type="entry name" value="WD_repeat_multifunction"/>
</dbReference>
<dbReference type="InterPro" id="IPR036322">
    <property type="entry name" value="WD40_repeat_dom_sf"/>
</dbReference>
<gene>
    <name evidence="3" type="ORF">ACJRO7_012857</name>
</gene>
<sequence length="470" mass="52391">MDKFLVPAEPSARASKNTLKWRPWKRSAVELNGRFEPKYRHYLSSLLVQSFSEVGAFPHRYHVDGAPCATNYLSQIEYGSFMCPRQGISCLEFDNKGYYLASVTKSGCLTINDFETLYCQSNQPCSTEVEAKHVMHISSPEQFDVVRWNVAYQNEVVCSSLKSNEISLFDIGYVSSEPVEMLRTRQSVDARGCEVQKGFSDVAFSPTDATRLFASNTYGAINLWDRRVGPLPYLELTTGSRDSLNSLQLNIENQIIYGAGKCGKIYVWDLRGGTTAGVFQNPREVQNSPLKSFKVAAMLDKIETLKEQSDVVTREVHSIDLDPSCPYQLGFHLDDGWSGVLDLHNHCVTHIHCPPPAWLRGADLSSNLFYLRKPAWLPTYSVYVVPSVPENGIHLLDFFPDVSSPSHVDYFGDTGESAEVSNQTRRNRSIPLSEGVTACTAHPVNGSIIAGTELASLLVISQKHKRLSGE</sequence>
<dbReference type="SUPFAM" id="SSF50978">
    <property type="entry name" value="WD40 repeat-like"/>
    <property type="match status" value="1"/>
</dbReference>
<keyword evidence="4" id="KW-1185">Reference proteome</keyword>
<protein>
    <recommendedName>
        <fullName evidence="5">Transducin/WD40 repeat-like superfamily protein</fullName>
    </recommendedName>
</protein>
<dbReference type="PANTHER" id="PTHR19857:SF21">
    <property type="entry name" value="ANAPHASE-PROMOTING COMPLEX SUBUNIT 4 WD40 DOMAIN-CONTAINING PROTEIN"/>
    <property type="match status" value="1"/>
</dbReference>
<evidence type="ECO:0000256" key="1">
    <source>
        <dbReference type="ARBA" id="ARBA00022574"/>
    </source>
</evidence>
<organism evidence="3 4">
    <name type="scientific">Eucalyptus globulus</name>
    <name type="common">Tasmanian blue gum</name>
    <dbReference type="NCBI Taxonomy" id="34317"/>
    <lineage>
        <taxon>Eukaryota</taxon>
        <taxon>Viridiplantae</taxon>
        <taxon>Streptophyta</taxon>
        <taxon>Embryophyta</taxon>
        <taxon>Tracheophyta</taxon>
        <taxon>Spermatophyta</taxon>
        <taxon>Magnoliopsida</taxon>
        <taxon>eudicotyledons</taxon>
        <taxon>Gunneridae</taxon>
        <taxon>Pentapetalae</taxon>
        <taxon>rosids</taxon>
        <taxon>malvids</taxon>
        <taxon>Myrtales</taxon>
        <taxon>Myrtaceae</taxon>
        <taxon>Myrtoideae</taxon>
        <taxon>Eucalypteae</taxon>
        <taxon>Eucalyptus</taxon>
    </lineage>
</organism>
<reference evidence="3 4" key="1">
    <citation type="submission" date="2024-11" db="EMBL/GenBank/DDBJ databases">
        <title>Chromosome-level genome assembly of Eucalyptus globulus Labill. provides insights into its genome evolution.</title>
        <authorList>
            <person name="Li X."/>
        </authorList>
    </citation>
    <scope>NUCLEOTIDE SEQUENCE [LARGE SCALE GENOMIC DNA]</scope>
    <source>
        <strain evidence="3">CL2024</strain>
        <tissue evidence="3">Fresh tender leaves</tissue>
    </source>
</reference>
<dbReference type="Gene3D" id="2.130.10.10">
    <property type="entry name" value="YVTN repeat-like/Quinoprotein amine dehydrogenase"/>
    <property type="match status" value="1"/>
</dbReference>
<dbReference type="AlphaFoldDB" id="A0ABD3LKZ0"/>
<accession>A0ABD3LKZ0</accession>
<dbReference type="SMART" id="SM00320">
    <property type="entry name" value="WD40"/>
    <property type="match status" value="3"/>
</dbReference>
<keyword evidence="1" id="KW-0853">WD repeat</keyword>
<evidence type="ECO:0000313" key="3">
    <source>
        <dbReference type="EMBL" id="KAL3752102.1"/>
    </source>
</evidence>
<dbReference type="InterPro" id="IPR015943">
    <property type="entry name" value="WD40/YVTN_repeat-like_dom_sf"/>
</dbReference>
<dbReference type="InterPro" id="IPR001680">
    <property type="entry name" value="WD40_rpt"/>
</dbReference>
<comment type="caution">
    <text evidence="3">The sequence shown here is derived from an EMBL/GenBank/DDBJ whole genome shotgun (WGS) entry which is preliminary data.</text>
</comment>
<evidence type="ECO:0000313" key="4">
    <source>
        <dbReference type="Proteomes" id="UP001634007"/>
    </source>
</evidence>